<evidence type="ECO:0000313" key="3">
    <source>
        <dbReference type="EMBL" id="KAE9190031.1"/>
    </source>
</evidence>
<dbReference type="EMBL" id="QXGB01001485">
    <property type="protein sequence ID" value="KAE9190031.1"/>
    <property type="molecule type" value="Genomic_DNA"/>
</dbReference>
<name>A0A6A3J3Q7_9STRA</name>
<dbReference type="Proteomes" id="UP000433483">
    <property type="component" value="Unassembled WGS sequence"/>
</dbReference>
<feature type="compositionally biased region" description="Basic and acidic residues" evidence="1">
    <location>
        <begin position="1"/>
        <end position="26"/>
    </location>
</feature>
<keyword evidence="4" id="KW-1185">Reference proteome</keyword>
<organism evidence="2 5">
    <name type="scientific">Phytophthora fragariae</name>
    <dbReference type="NCBI Taxonomy" id="53985"/>
    <lineage>
        <taxon>Eukaryota</taxon>
        <taxon>Sar</taxon>
        <taxon>Stramenopiles</taxon>
        <taxon>Oomycota</taxon>
        <taxon>Peronosporomycetes</taxon>
        <taxon>Peronosporales</taxon>
        <taxon>Peronosporaceae</taxon>
        <taxon>Phytophthora</taxon>
    </lineage>
</organism>
<feature type="region of interest" description="Disordered" evidence="1">
    <location>
        <begin position="1"/>
        <end position="55"/>
    </location>
</feature>
<gene>
    <name evidence="3" type="ORF">PF005_g19414</name>
    <name evidence="2" type="ORF">PF011_g18560</name>
</gene>
<dbReference type="AlphaFoldDB" id="A0A6A3J3Q7"/>
<feature type="compositionally biased region" description="Acidic residues" evidence="1">
    <location>
        <begin position="46"/>
        <end position="55"/>
    </location>
</feature>
<evidence type="ECO:0000313" key="2">
    <source>
        <dbReference type="EMBL" id="KAE8989949.1"/>
    </source>
</evidence>
<evidence type="ECO:0000313" key="4">
    <source>
        <dbReference type="Proteomes" id="UP000433483"/>
    </source>
</evidence>
<sequence>MRSDREEFLRKLEGRSAEGRGERDQDVVFEAAPAAQEAGTTPDTTEAGEDAAAEA</sequence>
<dbReference type="EMBL" id="QXFW01001494">
    <property type="protein sequence ID" value="KAE8989949.1"/>
    <property type="molecule type" value="Genomic_DNA"/>
</dbReference>
<reference evidence="2 5" key="1">
    <citation type="submission" date="2018-09" db="EMBL/GenBank/DDBJ databases">
        <title>Genomic investigation of the strawberry pathogen Phytophthora fragariae indicates pathogenicity is determined by transcriptional variation in three key races.</title>
        <authorList>
            <person name="Adams T.M."/>
            <person name="Armitage A.D."/>
            <person name="Sobczyk M.K."/>
            <person name="Bates H.J."/>
            <person name="Dunwell J.M."/>
            <person name="Nellist C.F."/>
            <person name="Harrison R.J."/>
        </authorList>
    </citation>
    <scope>NUCLEOTIDE SEQUENCE [LARGE SCALE GENOMIC DNA]</scope>
    <source>
        <strain evidence="3 4">NOV-27</strain>
        <strain evidence="2 5">SCRP245</strain>
    </source>
</reference>
<protein>
    <submittedName>
        <fullName evidence="2">Uncharacterized protein</fullName>
    </submittedName>
</protein>
<evidence type="ECO:0000313" key="5">
    <source>
        <dbReference type="Proteomes" id="UP000460718"/>
    </source>
</evidence>
<dbReference type="Proteomes" id="UP000460718">
    <property type="component" value="Unassembled WGS sequence"/>
</dbReference>
<comment type="caution">
    <text evidence="2">The sequence shown here is derived from an EMBL/GenBank/DDBJ whole genome shotgun (WGS) entry which is preliminary data.</text>
</comment>
<proteinExistence type="predicted"/>
<accession>A0A6A3J3Q7</accession>
<evidence type="ECO:0000256" key="1">
    <source>
        <dbReference type="SAM" id="MobiDB-lite"/>
    </source>
</evidence>